<protein>
    <submittedName>
        <fullName evidence="2">Uncharacterized protein</fullName>
    </submittedName>
</protein>
<feature type="signal peptide" evidence="1">
    <location>
        <begin position="1"/>
        <end position="19"/>
    </location>
</feature>
<reference evidence="2" key="1">
    <citation type="submission" date="2023-10" db="EMBL/GenBank/DDBJ databases">
        <title>Genome assembly of Pristionchus species.</title>
        <authorList>
            <person name="Yoshida K."/>
            <person name="Sommer R.J."/>
        </authorList>
    </citation>
    <scope>NUCLEOTIDE SEQUENCE</scope>
    <source>
        <strain evidence="2">RS0144</strain>
    </source>
</reference>
<evidence type="ECO:0000256" key="1">
    <source>
        <dbReference type="SAM" id="SignalP"/>
    </source>
</evidence>
<name>A0AAV5SJ51_9BILA</name>
<keyword evidence="1" id="KW-0732">Signal</keyword>
<proteinExistence type="predicted"/>
<evidence type="ECO:0000313" key="3">
    <source>
        <dbReference type="Proteomes" id="UP001432027"/>
    </source>
</evidence>
<sequence>QFTILLLLPLLMLINEAFGQYYGYNGYNGYNPYGYNPYGYNPYKFGGRNFYNFQGRRCDITDIALGLGDCANHPLSRG</sequence>
<comment type="caution">
    <text evidence="2">The sequence shown here is derived from an EMBL/GenBank/DDBJ whole genome shotgun (WGS) entry which is preliminary data.</text>
</comment>
<feature type="chain" id="PRO_5043585364" evidence="1">
    <location>
        <begin position="20"/>
        <end position="78"/>
    </location>
</feature>
<evidence type="ECO:0000313" key="2">
    <source>
        <dbReference type="EMBL" id="GMS82940.1"/>
    </source>
</evidence>
<organism evidence="2 3">
    <name type="scientific">Pristionchus entomophagus</name>
    <dbReference type="NCBI Taxonomy" id="358040"/>
    <lineage>
        <taxon>Eukaryota</taxon>
        <taxon>Metazoa</taxon>
        <taxon>Ecdysozoa</taxon>
        <taxon>Nematoda</taxon>
        <taxon>Chromadorea</taxon>
        <taxon>Rhabditida</taxon>
        <taxon>Rhabditina</taxon>
        <taxon>Diplogasteromorpha</taxon>
        <taxon>Diplogasteroidea</taxon>
        <taxon>Neodiplogasteridae</taxon>
        <taxon>Pristionchus</taxon>
    </lineage>
</organism>
<dbReference type="EMBL" id="BTSX01000002">
    <property type="protein sequence ID" value="GMS82940.1"/>
    <property type="molecule type" value="Genomic_DNA"/>
</dbReference>
<dbReference type="Proteomes" id="UP001432027">
    <property type="component" value="Unassembled WGS sequence"/>
</dbReference>
<feature type="non-terminal residue" evidence="2">
    <location>
        <position position="1"/>
    </location>
</feature>
<gene>
    <name evidence="2" type="ORF">PENTCL1PPCAC_5115</name>
</gene>
<keyword evidence="3" id="KW-1185">Reference proteome</keyword>
<accession>A0AAV5SJ51</accession>
<dbReference type="AlphaFoldDB" id="A0AAV5SJ51"/>